<keyword evidence="4" id="KW-1185">Reference proteome</keyword>
<dbReference type="InterPro" id="IPR039056">
    <property type="entry name" value="SPEC"/>
</dbReference>
<feature type="region of interest" description="Disordered" evidence="1">
    <location>
        <begin position="84"/>
        <end position="187"/>
    </location>
</feature>
<feature type="transmembrane region" description="Helical" evidence="2">
    <location>
        <begin position="277"/>
        <end position="306"/>
    </location>
</feature>
<keyword evidence="2" id="KW-0472">Membrane</keyword>
<evidence type="ECO:0000256" key="1">
    <source>
        <dbReference type="SAM" id="MobiDB-lite"/>
    </source>
</evidence>
<reference evidence="3" key="1">
    <citation type="submission" date="2020-03" db="EMBL/GenBank/DDBJ databases">
        <title>Melopsittacus undulatus (budgerigar) genome, bMelUnd1, maternal haplotype with Z.</title>
        <authorList>
            <person name="Gedman G."/>
            <person name="Mountcastle J."/>
            <person name="Haase B."/>
            <person name="Formenti G."/>
            <person name="Wright T."/>
            <person name="Apodaca J."/>
            <person name="Pelan S."/>
            <person name="Chow W."/>
            <person name="Rhie A."/>
            <person name="Howe K."/>
            <person name="Fedrigo O."/>
            <person name="Jarvis E.D."/>
        </authorList>
    </citation>
    <scope>NUCLEOTIDE SEQUENCE [LARGE SCALE GENOMIC DNA]</scope>
</reference>
<dbReference type="GO" id="GO:0005886">
    <property type="term" value="C:plasma membrane"/>
    <property type="evidence" value="ECO:0007669"/>
    <property type="project" value="TreeGrafter"/>
</dbReference>
<accession>A0A8V5GMS0</accession>
<feature type="transmembrane region" description="Helical" evidence="2">
    <location>
        <begin position="318"/>
        <end position="342"/>
    </location>
</feature>
<keyword evidence="2" id="KW-0812">Transmembrane</keyword>
<dbReference type="PROSITE" id="PS00332">
    <property type="entry name" value="SOD_CU_ZN_2"/>
    <property type="match status" value="1"/>
</dbReference>
<sequence>MGHSVLWHHNNQTCPSAAPGPWGRSSPWLRMGMEAAEWGQRCLVRPCWEGAMGLGAEPGRDHLGLNPELPVWVSGVGASAAAVAAPWRPQHPKGAVRGGGGEGGSPLWVLRPPQGSGAHGDKPSPAGTRRPRPLPRPCSTGSVQRGALCSGPGAGRAAARSESRAWARSQRRGSLLLPPAPGPWTDPGGPCTTVTMSDFWHKLGCCVVEKPPPKKRRRRIDRSMIGEPMNFVHLTHIGSGDMAAGEGLPMVPNPRAAGGAGHRDGCRVVGLGSGAMVGWWVSLVGCWCLTVGWWVSLLGAGVSWLVGGCHWWVLGSHGWLVGVTGGVLVSHSWVVGVTVGVLGSHSSVQGVTVGVKRPVPWVSALLPGAGSLPASRVL</sequence>
<reference evidence="3" key="3">
    <citation type="submission" date="2025-09" db="UniProtKB">
        <authorList>
            <consortium name="Ensembl"/>
        </authorList>
    </citation>
    <scope>IDENTIFICATION</scope>
</reference>
<dbReference type="PANTHER" id="PTHR13502">
    <property type="entry name" value="CDC42 SMALL EFFECTOR PROTEIN HOMOLOG"/>
    <property type="match status" value="1"/>
</dbReference>
<dbReference type="GO" id="GO:0035023">
    <property type="term" value="P:regulation of Rho protein signal transduction"/>
    <property type="evidence" value="ECO:0007669"/>
    <property type="project" value="InterPro"/>
</dbReference>
<dbReference type="Proteomes" id="UP000694405">
    <property type="component" value="Unassembled WGS sequence"/>
</dbReference>
<keyword evidence="2" id="KW-1133">Transmembrane helix</keyword>
<dbReference type="InterPro" id="IPR018152">
    <property type="entry name" value="SOD_Cu/Zn_BS"/>
</dbReference>
<name>A0A8V5GMS0_MELUD</name>
<dbReference type="AlphaFoldDB" id="A0A8V5GMS0"/>
<reference evidence="3" key="2">
    <citation type="submission" date="2025-08" db="UniProtKB">
        <authorList>
            <consortium name="Ensembl"/>
        </authorList>
    </citation>
    <scope>IDENTIFICATION</scope>
</reference>
<dbReference type="InterPro" id="IPR000095">
    <property type="entry name" value="CRIB_dom"/>
</dbReference>
<evidence type="ECO:0000313" key="4">
    <source>
        <dbReference type="Proteomes" id="UP000694405"/>
    </source>
</evidence>
<dbReference type="Ensembl" id="ENSMUNT00000035812.1">
    <property type="protein sequence ID" value="ENSMUNP00000028142.1"/>
    <property type="gene ID" value="ENSMUNG00000018859.1"/>
</dbReference>
<evidence type="ECO:0000313" key="3">
    <source>
        <dbReference type="Ensembl" id="ENSMUNP00000028142.1"/>
    </source>
</evidence>
<organism evidence="3 4">
    <name type="scientific">Melopsittacus undulatus</name>
    <name type="common">Budgerigar</name>
    <name type="synonym">Psittacus undulatus</name>
    <dbReference type="NCBI Taxonomy" id="13146"/>
    <lineage>
        <taxon>Eukaryota</taxon>
        <taxon>Metazoa</taxon>
        <taxon>Chordata</taxon>
        <taxon>Craniata</taxon>
        <taxon>Vertebrata</taxon>
        <taxon>Euteleostomi</taxon>
        <taxon>Archelosauria</taxon>
        <taxon>Archosauria</taxon>
        <taxon>Dinosauria</taxon>
        <taxon>Saurischia</taxon>
        <taxon>Theropoda</taxon>
        <taxon>Coelurosauria</taxon>
        <taxon>Aves</taxon>
        <taxon>Neognathae</taxon>
        <taxon>Neoaves</taxon>
        <taxon>Telluraves</taxon>
        <taxon>Australaves</taxon>
        <taxon>Psittaciformes</taxon>
        <taxon>Psittaculidae</taxon>
        <taxon>Melopsittacus</taxon>
    </lineage>
</organism>
<dbReference type="PANTHER" id="PTHR13502:SF3">
    <property type="entry name" value="CDC42 SMALL EFFECTOR PROTEIN 1"/>
    <property type="match status" value="1"/>
</dbReference>
<evidence type="ECO:0000256" key="2">
    <source>
        <dbReference type="SAM" id="Phobius"/>
    </source>
</evidence>
<proteinExistence type="predicted"/>
<protein>
    <submittedName>
        <fullName evidence="3">Uncharacterized protein</fullName>
    </submittedName>
</protein>
<dbReference type="PROSITE" id="PS50108">
    <property type="entry name" value="CRIB"/>
    <property type="match status" value="1"/>
</dbReference>
<dbReference type="GO" id="GO:0031267">
    <property type="term" value="F:small GTPase binding"/>
    <property type="evidence" value="ECO:0007669"/>
    <property type="project" value="InterPro"/>
</dbReference>